<dbReference type="AlphaFoldDB" id="A0A8J3GHG0"/>
<keyword evidence="5 7" id="KW-1133">Transmembrane helix</keyword>
<dbReference type="PANTHER" id="PTHR43163:SF9">
    <property type="entry name" value="ABC TRANSPORTER PERMEASE PROTEIN"/>
    <property type="match status" value="1"/>
</dbReference>
<comment type="similarity">
    <text evidence="7">Belongs to the binding-protein-dependent transport system permease family.</text>
</comment>
<evidence type="ECO:0000256" key="3">
    <source>
        <dbReference type="ARBA" id="ARBA00022475"/>
    </source>
</evidence>
<dbReference type="PROSITE" id="PS50928">
    <property type="entry name" value="ABC_TM1"/>
    <property type="match status" value="1"/>
</dbReference>
<evidence type="ECO:0000256" key="5">
    <source>
        <dbReference type="ARBA" id="ARBA00022989"/>
    </source>
</evidence>
<feature type="transmembrane region" description="Helical" evidence="7">
    <location>
        <begin position="290"/>
        <end position="316"/>
    </location>
</feature>
<feature type="transmembrane region" description="Helical" evidence="7">
    <location>
        <begin position="245"/>
        <end position="270"/>
    </location>
</feature>
<evidence type="ECO:0000313" key="10">
    <source>
        <dbReference type="Proteomes" id="UP000641137"/>
    </source>
</evidence>
<reference evidence="9" key="2">
    <citation type="submission" date="2020-09" db="EMBL/GenBank/DDBJ databases">
        <authorList>
            <person name="Sun Q."/>
            <person name="Kim S."/>
        </authorList>
    </citation>
    <scope>NUCLEOTIDE SEQUENCE</scope>
    <source>
        <strain evidence="9">KCTC 42097</strain>
    </source>
</reference>
<feature type="transmembrane region" description="Helical" evidence="7">
    <location>
        <begin position="182"/>
        <end position="204"/>
    </location>
</feature>
<dbReference type="Proteomes" id="UP000641137">
    <property type="component" value="Unassembled WGS sequence"/>
</dbReference>
<proteinExistence type="inferred from homology"/>
<evidence type="ECO:0000256" key="2">
    <source>
        <dbReference type="ARBA" id="ARBA00022448"/>
    </source>
</evidence>
<keyword evidence="6 7" id="KW-0472">Membrane</keyword>
<dbReference type="InterPro" id="IPR045621">
    <property type="entry name" value="BPD_transp_1_N"/>
</dbReference>
<keyword evidence="2 7" id="KW-0813">Transport</keyword>
<dbReference type="GO" id="GO:0005886">
    <property type="term" value="C:plasma membrane"/>
    <property type="evidence" value="ECO:0007669"/>
    <property type="project" value="UniProtKB-SubCell"/>
</dbReference>
<dbReference type="PANTHER" id="PTHR43163">
    <property type="entry name" value="DIPEPTIDE TRANSPORT SYSTEM PERMEASE PROTEIN DPPB-RELATED"/>
    <property type="match status" value="1"/>
</dbReference>
<evidence type="ECO:0000256" key="4">
    <source>
        <dbReference type="ARBA" id="ARBA00022692"/>
    </source>
</evidence>
<feature type="transmembrane region" description="Helical" evidence="7">
    <location>
        <begin position="134"/>
        <end position="162"/>
    </location>
</feature>
<dbReference type="GO" id="GO:0055085">
    <property type="term" value="P:transmembrane transport"/>
    <property type="evidence" value="ECO:0007669"/>
    <property type="project" value="InterPro"/>
</dbReference>
<name>A0A8J3GHG0_9HYPH</name>
<evidence type="ECO:0000256" key="6">
    <source>
        <dbReference type="ARBA" id="ARBA00023136"/>
    </source>
</evidence>
<gene>
    <name evidence="9" type="ORF">GCM10010136_31080</name>
</gene>
<accession>A0A8J3GHG0</accession>
<dbReference type="Gene3D" id="1.10.3720.10">
    <property type="entry name" value="MetI-like"/>
    <property type="match status" value="1"/>
</dbReference>
<feature type="transmembrane region" description="Helical" evidence="7">
    <location>
        <begin position="100"/>
        <end position="122"/>
    </location>
</feature>
<evidence type="ECO:0000256" key="7">
    <source>
        <dbReference type="RuleBase" id="RU363032"/>
    </source>
</evidence>
<protein>
    <submittedName>
        <fullName evidence="9">ABC transporter permease</fullName>
    </submittedName>
</protein>
<evidence type="ECO:0000256" key="1">
    <source>
        <dbReference type="ARBA" id="ARBA00004651"/>
    </source>
</evidence>
<organism evidence="9 10">
    <name type="scientific">Limoniibacter endophyticus</name>
    <dbReference type="NCBI Taxonomy" id="1565040"/>
    <lineage>
        <taxon>Bacteria</taxon>
        <taxon>Pseudomonadati</taxon>
        <taxon>Pseudomonadota</taxon>
        <taxon>Alphaproteobacteria</taxon>
        <taxon>Hyphomicrobiales</taxon>
        <taxon>Bartonellaceae</taxon>
        <taxon>Limoniibacter</taxon>
    </lineage>
</organism>
<feature type="domain" description="ABC transmembrane type-1" evidence="8">
    <location>
        <begin position="98"/>
        <end position="313"/>
    </location>
</feature>
<sequence>MTLFGYLIRRLFYTVPLLLAVIVIIFILINAAPGDPVDFMVGEAGADQAVIDRLRAQLGLDQPLIVRLGAYILEILRGNLGFSYSSGAPVLALIIERFPATILLMATQYALAAIVGITLGVIAARKPRSRADNVITFVSLASFAIPVFWLGQMMILVLAYHFNWFPIQGMANLRRGYTGMDYVLDVAYHMVLPAATLALSNIGLITRLTRSSMIGVLEQDYVKVARAKGLSERVVLTRHALRNSLLPVITVIGDTLPGLIAGAVIVETVFGWPGLGRLTLDAINARDYSLLMGMFLAISVFVIIINLIVDLLYAVLDPRIRYQ</sequence>
<dbReference type="Pfam" id="PF19300">
    <property type="entry name" value="BPD_transp_1_N"/>
    <property type="match status" value="1"/>
</dbReference>
<dbReference type="InterPro" id="IPR035906">
    <property type="entry name" value="MetI-like_sf"/>
</dbReference>
<evidence type="ECO:0000259" key="8">
    <source>
        <dbReference type="PROSITE" id="PS50928"/>
    </source>
</evidence>
<keyword evidence="4 7" id="KW-0812">Transmembrane</keyword>
<feature type="transmembrane region" description="Helical" evidence="7">
    <location>
        <begin position="12"/>
        <end position="32"/>
    </location>
</feature>
<dbReference type="CDD" id="cd06261">
    <property type="entry name" value="TM_PBP2"/>
    <property type="match status" value="1"/>
</dbReference>
<dbReference type="RefSeq" id="WP_189492263.1">
    <property type="nucleotide sequence ID" value="NZ_BMZO01000011.1"/>
</dbReference>
<reference evidence="9" key="1">
    <citation type="journal article" date="2014" name="Int. J. Syst. Evol. Microbiol.">
        <title>Complete genome sequence of Corynebacterium casei LMG S-19264T (=DSM 44701T), isolated from a smear-ripened cheese.</title>
        <authorList>
            <consortium name="US DOE Joint Genome Institute (JGI-PGF)"/>
            <person name="Walter F."/>
            <person name="Albersmeier A."/>
            <person name="Kalinowski J."/>
            <person name="Ruckert C."/>
        </authorList>
    </citation>
    <scope>NUCLEOTIDE SEQUENCE</scope>
    <source>
        <strain evidence="9">KCTC 42097</strain>
    </source>
</reference>
<evidence type="ECO:0000313" key="9">
    <source>
        <dbReference type="EMBL" id="GHC78945.1"/>
    </source>
</evidence>
<comment type="subcellular location">
    <subcellularLocation>
        <location evidence="1 7">Cell membrane</location>
        <topology evidence="1 7">Multi-pass membrane protein</topology>
    </subcellularLocation>
</comment>
<dbReference type="SUPFAM" id="SSF161098">
    <property type="entry name" value="MetI-like"/>
    <property type="match status" value="1"/>
</dbReference>
<keyword evidence="10" id="KW-1185">Reference proteome</keyword>
<dbReference type="EMBL" id="BMZO01000011">
    <property type="protein sequence ID" value="GHC78945.1"/>
    <property type="molecule type" value="Genomic_DNA"/>
</dbReference>
<dbReference type="InterPro" id="IPR000515">
    <property type="entry name" value="MetI-like"/>
</dbReference>
<dbReference type="Pfam" id="PF00528">
    <property type="entry name" value="BPD_transp_1"/>
    <property type="match status" value="1"/>
</dbReference>
<keyword evidence="3" id="KW-1003">Cell membrane</keyword>
<comment type="caution">
    <text evidence="9">The sequence shown here is derived from an EMBL/GenBank/DDBJ whole genome shotgun (WGS) entry which is preliminary data.</text>
</comment>